<evidence type="ECO:0000313" key="4">
    <source>
        <dbReference type="EMBL" id="VFK09655.1"/>
    </source>
</evidence>
<proteinExistence type="predicted"/>
<dbReference type="EMBL" id="CAADFG010000639">
    <property type="protein sequence ID" value="VFK06403.1"/>
    <property type="molecule type" value="Genomic_DNA"/>
</dbReference>
<gene>
    <name evidence="3" type="ORF">BECKH772A_GA0070896_106391</name>
    <name evidence="2" type="ORF">BECKH772B_GA0070898_106322</name>
    <name evidence="4" type="ORF">BECKH772C_GA0070978_106281</name>
</gene>
<feature type="domain" description="H repeat-associated protein N-terminal" evidence="1">
    <location>
        <begin position="14"/>
        <end position="93"/>
    </location>
</feature>
<protein>
    <submittedName>
        <fullName evidence="4">DDE_Tnp_1-associated</fullName>
    </submittedName>
</protein>
<organism evidence="4">
    <name type="scientific">Candidatus Kentrum eta</name>
    <dbReference type="NCBI Taxonomy" id="2126337"/>
    <lineage>
        <taxon>Bacteria</taxon>
        <taxon>Pseudomonadati</taxon>
        <taxon>Pseudomonadota</taxon>
        <taxon>Gammaproteobacteria</taxon>
        <taxon>Candidatus Kentrum</taxon>
    </lineage>
</organism>
<dbReference type="Pfam" id="PF13808">
    <property type="entry name" value="DDE_Tnp_1_assoc"/>
    <property type="match status" value="1"/>
</dbReference>
<dbReference type="EMBL" id="CAADFI010000632">
    <property type="protein sequence ID" value="VFK05917.1"/>
    <property type="molecule type" value="Genomic_DNA"/>
</dbReference>
<evidence type="ECO:0000313" key="3">
    <source>
        <dbReference type="EMBL" id="VFK06403.1"/>
    </source>
</evidence>
<evidence type="ECO:0000313" key="2">
    <source>
        <dbReference type="EMBL" id="VFK05917.1"/>
    </source>
</evidence>
<accession>A0A450VY36</accession>
<name>A0A450VY36_9GAMM</name>
<dbReference type="InterPro" id="IPR032806">
    <property type="entry name" value="YbfD_N"/>
</dbReference>
<dbReference type="AlphaFoldDB" id="A0A450VY36"/>
<sequence>MLNAEQTRSLLYWFKDIPDPGRPRGKRHRLTTVLGIVAGATLCGMRGYKAISDWARSLGPKARANFGCRRKNGSYVVPSESVIRDVLIRVDPVYPDKALQ</sequence>
<reference evidence="4" key="1">
    <citation type="submission" date="2019-02" db="EMBL/GenBank/DDBJ databases">
        <authorList>
            <person name="Gruber-Vodicka R. H."/>
            <person name="Seah K. B. B."/>
        </authorList>
    </citation>
    <scope>NUCLEOTIDE SEQUENCE</scope>
    <source>
        <strain evidence="4">BECK_SA2B12</strain>
        <strain evidence="3">BECK_SA2B15</strain>
        <strain evidence="2">BECK_SA2B20</strain>
    </source>
</reference>
<evidence type="ECO:0000259" key="1">
    <source>
        <dbReference type="Pfam" id="PF13808"/>
    </source>
</evidence>
<dbReference type="EMBL" id="CAADFJ010000628">
    <property type="protein sequence ID" value="VFK09655.1"/>
    <property type="molecule type" value="Genomic_DNA"/>
</dbReference>